<dbReference type="AlphaFoldDB" id="A0A1B2F4L7"/>
<dbReference type="Pfam" id="PF06961">
    <property type="entry name" value="DUF1294"/>
    <property type="match status" value="1"/>
</dbReference>
<name>A0A1B2F4L7_PSEPU</name>
<gene>
    <name evidence="2" type="ORF">IEC33019_1656</name>
</gene>
<organism evidence="2">
    <name type="scientific">Pseudomonas putida</name>
    <name type="common">Arthrobacter siderocapsulatus</name>
    <dbReference type="NCBI Taxonomy" id="303"/>
    <lineage>
        <taxon>Bacteria</taxon>
        <taxon>Pseudomonadati</taxon>
        <taxon>Pseudomonadota</taxon>
        <taxon>Gammaproteobacteria</taxon>
        <taxon>Pseudomonadales</taxon>
        <taxon>Pseudomonadaceae</taxon>
        <taxon>Pseudomonas</taxon>
    </lineage>
</organism>
<dbReference type="InterPro" id="IPR010718">
    <property type="entry name" value="DUF1294"/>
</dbReference>
<sequence>MARSQTVPQRGANRAQEGVRNLRLKLLVLAGLCLLPTLGAAQMAINGQSWIPLAVYPLASLVSLLLYWQDKQQARTQAWRTPEKVLHASELCGGWPGALVAQQLFRHKTRKVSYQATFWGIVMLHEAFWVDHLLLNGRWLGGVFGFLTGN</sequence>
<feature type="transmembrane region" description="Helical" evidence="1">
    <location>
        <begin position="50"/>
        <end position="68"/>
    </location>
</feature>
<feature type="transmembrane region" description="Helical" evidence="1">
    <location>
        <begin position="24"/>
        <end position="44"/>
    </location>
</feature>
<evidence type="ECO:0000313" key="2">
    <source>
        <dbReference type="EMBL" id="ANY87219.1"/>
    </source>
</evidence>
<accession>A0A1B2F4L7</accession>
<dbReference type="EMBL" id="CP016634">
    <property type="protein sequence ID" value="ANY87219.1"/>
    <property type="molecule type" value="Genomic_DNA"/>
</dbReference>
<proteinExistence type="predicted"/>
<evidence type="ECO:0008006" key="3">
    <source>
        <dbReference type="Google" id="ProtNLM"/>
    </source>
</evidence>
<keyword evidence="1" id="KW-0812">Transmembrane</keyword>
<dbReference type="RefSeq" id="WP_070094473.1">
    <property type="nucleotide sequence ID" value="NZ_CP016634.1"/>
</dbReference>
<keyword evidence="1" id="KW-0472">Membrane</keyword>
<protein>
    <recommendedName>
        <fullName evidence="3">DUF1294 domain-containing protein</fullName>
    </recommendedName>
</protein>
<reference evidence="2" key="1">
    <citation type="submission" date="2016-07" db="EMBL/GenBank/DDBJ databases">
        <title>New class B carbapenemase carried by novel plasmid in Pseudomonas putida enviromental strain in eastern Amazonia.</title>
        <authorList>
            <person name="Souza C.O."/>
            <person name="Lima K.V."/>
            <person name="Brasiliense D.M."/>
            <person name="Perez-Chaparro P.J."/>
            <person name="Mamizuka E.M."/>
            <person name="Lima M.O."/>
            <person name="Lima L.N."/>
            <person name="McCulloch J.A."/>
        </authorList>
    </citation>
    <scope>NUCLEOTIDE SEQUENCE [LARGE SCALE GENOMIC DNA]</scope>
    <source>
        <strain evidence="2">IEC33019</strain>
    </source>
</reference>
<keyword evidence="1" id="KW-1133">Transmembrane helix</keyword>
<evidence type="ECO:0000256" key="1">
    <source>
        <dbReference type="SAM" id="Phobius"/>
    </source>
</evidence>